<dbReference type="Proteomes" id="UP000677228">
    <property type="component" value="Unassembled WGS sequence"/>
</dbReference>
<keyword evidence="5" id="KW-0175">Coiled coil</keyword>
<dbReference type="EMBL" id="CAJNOQ010003873">
    <property type="protein sequence ID" value="CAF1033580.1"/>
    <property type="molecule type" value="Genomic_DNA"/>
</dbReference>
<evidence type="ECO:0000256" key="2">
    <source>
        <dbReference type="ARBA" id="ARBA00022980"/>
    </source>
</evidence>
<feature type="coiled-coil region" evidence="5">
    <location>
        <begin position="190"/>
        <end position="239"/>
    </location>
</feature>
<evidence type="ECO:0000256" key="3">
    <source>
        <dbReference type="ARBA" id="ARBA00023274"/>
    </source>
</evidence>
<dbReference type="Proteomes" id="UP000663829">
    <property type="component" value="Unassembled WGS sequence"/>
</dbReference>
<dbReference type="GO" id="GO:1990904">
    <property type="term" value="C:ribonucleoprotein complex"/>
    <property type="evidence" value="ECO:0007669"/>
    <property type="project" value="UniProtKB-KW"/>
</dbReference>
<dbReference type="SUPFAM" id="SSF53137">
    <property type="entry name" value="Translational machinery components"/>
    <property type="match status" value="1"/>
</dbReference>
<dbReference type="InterPro" id="IPR018102">
    <property type="entry name" value="Ribosomal_uS11_CS"/>
</dbReference>
<evidence type="ECO:0000313" key="7">
    <source>
        <dbReference type="EMBL" id="CAF1186787.1"/>
    </source>
</evidence>
<dbReference type="FunFam" id="3.30.420.80:FF:000002">
    <property type="entry name" value="40S ribosomal protein S14"/>
    <property type="match status" value="1"/>
</dbReference>
<protein>
    <recommendedName>
        <fullName evidence="11">Ribosomal protein S14</fullName>
    </recommendedName>
</protein>
<dbReference type="Gene3D" id="3.30.420.80">
    <property type="entry name" value="Ribosomal protein S11"/>
    <property type="match status" value="1"/>
</dbReference>
<dbReference type="InterPro" id="IPR001971">
    <property type="entry name" value="Ribosomal_uS11"/>
</dbReference>
<keyword evidence="2 4" id="KW-0689">Ribosomal protein</keyword>
<evidence type="ECO:0000313" key="6">
    <source>
        <dbReference type="EMBL" id="CAF1033580.1"/>
    </source>
</evidence>
<evidence type="ECO:0008006" key="11">
    <source>
        <dbReference type="Google" id="ProtNLM"/>
    </source>
</evidence>
<evidence type="ECO:0000313" key="10">
    <source>
        <dbReference type="Proteomes" id="UP000663829"/>
    </source>
</evidence>
<dbReference type="Proteomes" id="UP000682733">
    <property type="component" value="Unassembled WGS sequence"/>
</dbReference>
<dbReference type="EMBL" id="CAJOBC010003873">
    <property type="protein sequence ID" value="CAF3804302.1"/>
    <property type="molecule type" value="Genomic_DNA"/>
</dbReference>
<evidence type="ECO:0000313" key="9">
    <source>
        <dbReference type="EMBL" id="CAF3997903.1"/>
    </source>
</evidence>
<dbReference type="EMBL" id="CAJOBA010035083">
    <property type="protein sequence ID" value="CAF3997903.1"/>
    <property type="molecule type" value="Genomic_DNA"/>
</dbReference>
<dbReference type="Pfam" id="PF00411">
    <property type="entry name" value="Ribosomal_S11"/>
    <property type="match status" value="1"/>
</dbReference>
<dbReference type="HAMAP" id="MF_01310">
    <property type="entry name" value="Ribosomal_uS11"/>
    <property type="match status" value="1"/>
</dbReference>
<evidence type="ECO:0000313" key="8">
    <source>
        <dbReference type="EMBL" id="CAF3804302.1"/>
    </source>
</evidence>
<dbReference type="PROSITE" id="PS00054">
    <property type="entry name" value="RIBOSOMAL_S11"/>
    <property type="match status" value="1"/>
</dbReference>
<dbReference type="PANTHER" id="PTHR11759">
    <property type="entry name" value="40S RIBOSOMAL PROTEIN S14/30S RIBOSOMAL PROTEIN S11"/>
    <property type="match status" value="1"/>
</dbReference>
<reference evidence="6" key="1">
    <citation type="submission" date="2021-02" db="EMBL/GenBank/DDBJ databases">
        <authorList>
            <person name="Nowell W R."/>
        </authorList>
    </citation>
    <scope>NUCLEOTIDE SEQUENCE</scope>
</reference>
<comment type="similarity">
    <text evidence="1 4">Belongs to the universal ribosomal protein uS11 family.</text>
</comment>
<dbReference type="GO" id="GO:0003735">
    <property type="term" value="F:structural constituent of ribosome"/>
    <property type="evidence" value="ECO:0007669"/>
    <property type="project" value="InterPro"/>
</dbReference>
<accession>A0A814J799</accession>
<keyword evidence="10" id="KW-1185">Reference proteome</keyword>
<dbReference type="Proteomes" id="UP000681722">
    <property type="component" value="Unassembled WGS sequence"/>
</dbReference>
<sequence length="599" mass="69173">MGPRKGQTQKKEEQVSLGPQVADGEIVFGVAHIYASFNDTFVHVTDLSGKETIARVTGGMKVKADRDEASPYAAMLAAQDVAERCRALNITALHIRLRATGGNKTKTPGPGAQSALRALARSGLKIGRIEDVTPIPSDNQDGCTEVSLAYCFHCQLCLCLSHLTRHEKLIKFNSSELNYRTNELIRTISQKSMDDNIRQLKIKLEKWKVEMETKLDRMYQRAFCELENIDQNYDRIKEQAIYELKTSILSKYDLYNNQQPISSEKLNEMTNVYERIKQNMMNFSLLKFNFDQVKIKGNLKLIRNDSGETQMPKQNSEVGKPFVFTDKNDNLYKIDRVPVISYSLTSSDEHILNENVDDSKLELLTLDTELMKEFDWSTENDKIVDIQHNSHVKLFYILTQTSLFTLNPYDFTLDKIQEIKPPNSQEFYLSMTFSSKQDNIFILYQETKYIERWTITKLNMQRLLFIPSFMPVIGPYGYLLADRWSKIDILADSSQRRRPSLDYESVRDIRCSSTDHLALSVLRNQKWRIDLFTFDMQCVHRGLSGIRVLNNGISPRLIFIPKQANHWLFVQSKNIWLLASGREEDGYERKLSKNLQGEI</sequence>
<name>A0A814J799_9BILA</name>
<comment type="caution">
    <text evidence="6">The sequence shown here is derived from an EMBL/GenBank/DDBJ whole genome shotgun (WGS) entry which is preliminary data.</text>
</comment>
<dbReference type="EMBL" id="CAJNOK010013555">
    <property type="protein sequence ID" value="CAF1186787.1"/>
    <property type="molecule type" value="Genomic_DNA"/>
</dbReference>
<proteinExistence type="inferred from homology"/>
<evidence type="ECO:0000256" key="1">
    <source>
        <dbReference type="ARBA" id="ARBA00006194"/>
    </source>
</evidence>
<dbReference type="OrthoDB" id="1677536at2759"/>
<gene>
    <name evidence="6" type="ORF">GPM918_LOCUS15405</name>
    <name evidence="7" type="ORF">OVA965_LOCUS23336</name>
    <name evidence="8" type="ORF">SRO942_LOCUS15405</name>
    <name evidence="9" type="ORF">TMI583_LOCUS24055</name>
</gene>
<dbReference type="GO" id="GO:0006412">
    <property type="term" value="P:translation"/>
    <property type="evidence" value="ECO:0007669"/>
    <property type="project" value="InterPro"/>
</dbReference>
<evidence type="ECO:0000256" key="5">
    <source>
        <dbReference type="SAM" id="Coils"/>
    </source>
</evidence>
<dbReference type="AlphaFoldDB" id="A0A814J799"/>
<organism evidence="6 10">
    <name type="scientific">Didymodactylos carnosus</name>
    <dbReference type="NCBI Taxonomy" id="1234261"/>
    <lineage>
        <taxon>Eukaryota</taxon>
        <taxon>Metazoa</taxon>
        <taxon>Spiralia</taxon>
        <taxon>Gnathifera</taxon>
        <taxon>Rotifera</taxon>
        <taxon>Eurotatoria</taxon>
        <taxon>Bdelloidea</taxon>
        <taxon>Philodinida</taxon>
        <taxon>Philodinidae</taxon>
        <taxon>Didymodactylos</taxon>
    </lineage>
</organism>
<dbReference type="InterPro" id="IPR036967">
    <property type="entry name" value="Ribosomal_uS11_sf"/>
</dbReference>
<keyword evidence="3 4" id="KW-0687">Ribonucleoprotein</keyword>
<feature type="non-terminal residue" evidence="6">
    <location>
        <position position="1"/>
    </location>
</feature>
<dbReference type="GO" id="GO:0005840">
    <property type="term" value="C:ribosome"/>
    <property type="evidence" value="ECO:0007669"/>
    <property type="project" value="UniProtKB-KW"/>
</dbReference>
<evidence type="ECO:0000256" key="4">
    <source>
        <dbReference type="RuleBase" id="RU003629"/>
    </source>
</evidence>